<reference evidence="1" key="1">
    <citation type="submission" date="2023-04" db="EMBL/GenBank/DDBJ databases">
        <authorList>
            <person name="Vijverberg K."/>
            <person name="Xiong W."/>
            <person name="Schranz E."/>
        </authorList>
    </citation>
    <scope>NUCLEOTIDE SEQUENCE</scope>
</reference>
<dbReference type="AlphaFoldDB" id="A0AA35Y5B8"/>
<organism evidence="1 2">
    <name type="scientific">Lactuca saligna</name>
    <name type="common">Willowleaf lettuce</name>
    <dbReference type="NCBI Taxonomy" id="75948"/>
    <lineage>
        <taxon>Eukaryota</taxon>
        <taxon>Viridiplantae</taxon>
        <taxon>Streptophyta</taxon>
        <taxon>Embryophyta</taxon>
        <taxon>Tracheophyta</taxon>
        <taxon>Spermatophyta</taxon>
        <taxon>Magnoliopsida</taxon>
        <taxon>eudicotyledons</taxon>
        <taxon>Gunneridae</taxon>
        <taxon>Pentapetalae</taxon>
        <taxon>asterids</taxon>
        <taxon>campanulids</taxon>
        <taxon>Asterales</taxon>
        <taxon>Asteraceae</taxon>
        <taxon>Cichorioideae</taxon>
        <taxon>Cichorieae</taxon>
        <taxon>Lactucinae</taxon>
        <taxon>Lactuca</taxon>
    </lineage>
</organism>
<sequence>MLICSIHEVAKMDVEIADVLKKKPIVNLKPEPRDFQKLKLGKINKENQNVVYQRREGEKVVKSMFFLLEKHLYHTTTLNNIFGMVVATKSNNIDDLKCFIDMIKWYLMLQNTLLNMMTKLF</sequence>
<proteinExistence type="predicted"/>
<dbReference type="Proteomes" id="UP001177003">
    <property type="component" value="Chromosome 0"/>
</dbReference>
<keyword evidence="2" id="KW-1185">Reference proteome</keyword>
<dbReference type="EMBL" id="OX465086">
    <property type="protein sequence ID" value="CAI9259336.1"/>
    <property type="molecule type" value="Genomic_DNA"/>
</dbReference>
<name>A0AA35Y5B8_LACSI</name>
<accession>A0AA35Y5B8</accession>
<evidence type="ECO:0000313" key="2">
    <source>
        <dbReference type="Proteomes" id="UP001177003"/>
    </source>
</evidence>
<protein>
    <submittedName>
        <fullName evidence="1">Uncharacterized protein</fullName>
    </submittedName>
</protein>
<evidence type="ECO:0000313" key="1">
    <source>
        <dbReference type="EMBL" id="CAI9259336.1"/>
    </source>
</evidence>
<gene>
    <name evidence="1" type="ORF">LSALG_LOCUS234</name>
</gene>